<dbReference type="PROSITE" id="PS50927">
    <property type="entry name" value="BULB_LECTIN"/>
    <property type="match status" value="1"/>
</dbReference>
<dbReference type="PROSITE" id="PS50948">
    <property type="entry name" value="PAN"/>
    <property type="match status" value="1"/>
</dbReference>
<dbReference type="PANTHER" id="PTHR32444">
    <property type="entry name" value="BULB-TYPE LECTIN DOMAIN-CONTAINING PROTEIN"/>
    <property type="match status" value="1"/>
</dbReference>
<dbReference type="EC" id="2.7.11.1" evidence="1"/>
<dbReference type="SUPFAM" id="SSF56112">
    <property type="entry name" value="Protein kinase-like (PK-like)"/>
    <property type="match status" value="1"/>
</dbReference>
<dbReference type="InterPro" id="IPR011009">
    <property type="entry name" value="Kinase-like_dom_sf"/>
</dbReference>
<keyword evidence="7" id="KW-0067">ATP-binding</keyword>
<comment type="caution">
    <text evidence="16">The sequence shown here is derived from an EMBL/GenBank/DDBJ whole genome shotgun (WGS) entry which is preliminary data.</text>
</comment>
<evidence type="ECO:0000259" key="13">
    <source>
        <dbReference type="PROSITE" id="PS50011"/>
    </source>
</evidence>
<sequence>MLQSQFTTILAALIYSLIFLKFTIASDTLSANQTIRDGQTLVSKGQIFELGFFSPGRSKDRFLGIWYKATPEIVVWVANRNQPITDSQGILTISRNGTLVLSRGERIIWSSNLSTVASSPVMRLLQTGNLVLVDKTSGPSDNYIWQSFDYPCDTRLPGMQMVDNLGDDQDKYLQSWRNSDDPSLGDFTYRIKYRGGVVEMVVYNGKITRCRSGPWTGHYFSNIPLIPTLPYKPILVINKDRISVSDAFNSSLITRITLDKSGSLHRYIMNESKNGWNLAYTAPRDSCDNYAQCGPNGICRISKIPVCECLKRFTPRSQQDWDLQDWSGGCIRTRPLNCQNGDGFVKVGASFPDMLQFQLNTSMSLNECQTQCSKSCSCTAYATPLISDGVSGCLMWFGDLIDIREPPGADSNINIYIRLPVSELGEERKTKDLELPSFDLATVAAATDNFSSENMIGEGGFGPVYWGSLSDGQGIAVKKLSKASRQGIEEFKNEVMLIAKLQHRNLVRLLGCCTEGEEMMLIYEYMQNKSLDNFIFDQDKRTILSWPKRFDIIMGIARGLLYLHHDSRLKIIHRDLKTSNILLDEYLNPKISDFGLARIVGGCQNISRTKRVIGT</sequence>
<feature type="domain" description="Bulb-type lectin" evidence="14">
    <location>
        <begin position="26"/>
        <end position="145"/>
    </location>
</feature>
<keyword evidence="8" id="KW-1015">Disulfide bond</keyword>
<gene>
    <name evidence="16" type="ORF">Fot_00164</name>
</gene>
<keyword evidence="6" id="KW-0418">Kinase</keyword>
<dbReference type="SUPFAM" id="SSF51110">
    <property type="entry name" value="alpha-D-mannose-specific plant lectins"/>
    <property type="match status" value="1"/>
</dbReference>
<dbReference type="Gene3D" id="2.90.10.10">
    <property type="entry name" value="Bulb-type lectin domain"/>
    <property type="match status" value="1"/>
</dbReference>
<evidence type="ECO:0000256" key="10">
    <source>
        <dbReference type="ARBA" id="ARBA00047899"/>
    </source>
</evidence>
<feature type="chain" id="PRO_5044772088" description="non-specific serine/threonine protein kinase" evidence="12">
    <location>
        <begin position="26"/>
        <end position="615"/>
    </location>
</feature>
<dbReference type="Gene3D" id="1.10.510.10">
    <property type="entry name" value="Transferase(Phosphotransferase) domain 1"/>
    <property type="match status" value="1"/>
</dbReference>
<dbReference type="PROSITE" id="PS00108">
    <property type="entry name" value="PROTEIN_KINASE_ST"/>
    <property type="match status" value="1"/>
</dbReference>
<dbReference type="InterPro" id="IPR008271">
    <property type="entry name" value="Ser/Thr_kinase_AS"/>
</dbReference>
<accession>A0ABD1X4G4</accession>
<dbReference type="InterPro" id="IPR001480">
    <property type="entry name" value="Bulb-type_lectin_dom"/>
</dbReference>
<dbReference type="InterPro" id="IPR001245">
    <property type="entry name" value="Ser-Thr/Tyr_kinase_cat_dom"/>
</dbReference>
<reference evidence="17" key="1">
    <citation type="submission" date="2024-07" db="EMBL/GenBank/DDBJ databases">
        <title>Two chromosome-level genome assemblies of Korean endemic species Abeliophyllum distichum and Forsythia ovata (Oleaceae).</title>
        <authorList>
            <person name="Jang H."/>
        </authorList>
    </citation>
    <scope>NUCLEOTIDE SEQUENCE [LARGE SCALE GENOMIC DNA]</scope>
</reference>
<name>A0ABD1X4G4_9LAMI</name>
<dbReference type="GO" id="GO:0005524">
    <property type="term" value="F:ATP binding"/>
    <property type="evidence" value="ECO:0007669"/>
    <property type="project" value="UniProtKB-KW"/>
</dbReference>
<dbReference type="CDD" id="cd01098">
    <property type="entry name" value="PAN_AP_plant"/>
    <property type="match status" value="1"/>
</dbReference>
<evidence type="ECO:0000313" key="17">
    <source>
        <dbReference type="Proteomes" id="UP001604277"/>
    </source>
</evidence>
<dbReference type="SMART" id="SM00108">
    <property type="entry name" value="B_lectin"/>
    <property type="match status" value="1"/>
</dbReference>
<keyword evidence="4 12" id="KW-0732">Signal</keyword>
<feature type="signal peptide" evidence="12">
    <location>
        <begin position="1"/>
        <end position="25"/>
    </location>
</feature>
<comment type="catalytic activity">
    <reaction evidence="10">
        <text>L-threonyl-[protein] + ATP = O-phospho-L-threonyl-[protein] + ADP + H(+)</text>
        <dbReference type="Rhea" id="RHEA:46608"/>
        <dbReference type="Rhea" id="RHEA-COMP:11060"/>
        <dbReference type="Rhea" id="RHEA-COMP:11605"/>
        <dbReference type="ChEBI" id="CHEBI:15378"/>
        <dbReference type="ChEBI" id="CHEBI:30013"/>
        <dbReference type="ChEBI" id="CHEBI:30616"/>
        <dbReference type="ChEBI" id="CHEBI:61977"/>
        <dbReference type="ChEBI" id="CHEBI:456216"/>
        <dbReference type="EC" id="2.7.11.1"/>
    </reaction>
</comment>
<dbReference type="GO" id="GO:0004674">
    <property type="term" value="F:protein serine/threonine kinase activity"/>
    <property type="evidence" value="ECO:0007669"/>
    <property type="project" value="UniProtKB-KW"/>
</dbReference>
<dbReference type="Pfam" id="PF07714">
    <property type="entry name" value="PK_Tyr_Ser-Thr"/>
    <property type="match status" value="1"/>
</dbReference>
<evidence type="ECO:0000256" key="4">
    <source>
        <dbReference type="ARBA" id="ARBA00022729"/>
    </source>
</evidence>
<protein>
    <recommendedName>
        <fullName evidence="1">non-specific serine/threonine protein kinase</fullName>
        <ecNumber evidence="1">2.7.11.1</ecNumber>
    </recommendedName>
</protein>
<dbReference type="PANTHER" id="PTHR32444:SF118">
    <property type="entry name" value="OS09G0551150 PROTEIN"/>
    <property type="match status" value="1"/>
</dbReference>
<dbReference type="SMART" id="SM00473">
    <property type="entry name" value="PAN_AP"/>
    <property type="match status" value="1"/>
</dbReference>
<evidence type="ECO:0000256" key="9">
    <source>
        <dbReference type="ARBA" id="ARBA00023180"/>
    </source>
</evidence>
<keyword evidence="3" id="KW-0808">Transferase</keyword>
<dbReference type="InterPro" id="IPR000858">
    <property type="entry name" value="S_locus_glycoprot_dom"/>
</dbReference>
<organism evidence="16 17">
    <name type="scientific">Forsythia ovata</name>
    <dbReference type="NCBI Taxonomy" id="205694"/>
    <lineage>
        <taxon>Eukaryota</taxon>
        <taxon>Viridiplantae</taxon>
        <taxon>Streptophyta</taxon>
        <taxon>Embryophyta</taxon>
        <taxon>Tracheophyta</taxon>
        <taxon>Spermatophyta</taxon>
        <taxon>Magnoliopsida</taxon>
        <taxon>eudicotyledons</taxon>
        <taxon>Gunneridae</taxon>
        <taxon>Pentapetalae</taxon>
        <taxon>asterids</taxon>
        <taxon>lamiids</taxon>
        <taxon>Lamiales</taxon>
        <taxon>Oleaceae</taxon>
        <taxon>Forsythieae</taxon>
        <taxon>Forsythia</taxon>
    </lineage>
</organism>
<evidence type="ECO:0000259" key="15">
    <source>
        <dbReference type="PROSITE" id="PS50948"/>
    </source>
</evidence>
<feature type="domain" description="Protein kinase" evidence="13">
    <location>
        <begin position="450"/>
        <end position="615"/>
    </location>
</feature>
<dbReference type="AlphaFoldDB" id="A0ABD1X4G4"/>
<evidence type="ECO:0000259" key="14">
    <source>
        <dbReference type="PROSITE" id="PS50927"/>
    </source>
</evidence>
<evidence type="ECO:0000256" key="3">
    <source>
        <dbReference type="ARBA" id="ARBA00022679"/>
    </source>
</evidence>
<keyword evidence="9" id="KW-0325">Glycoprotein</keyword>
<evidence type="ECO:0000256" key="2">
    <source>
        <dbReference type="ARBA" id="ARBA00022527"/>
    </source>
</evidence>
<dbReference type="SMART" id="SM00220">
    <property type="entry name" value="S_TKc"/>
    <property type="match status" value="1"/>
</dbReference>
<keyword evidence="17" id="KW-1185">Reference proteome</keyword>
<evidence type="ECO:0000256" key="8">
    <source>
        <dbReference type="ARBA" id="ARBA00023157"/>
    </source>
</evidence>
<dbReference type="FunFam" id="2.90.10.10:FF:000001">
    <property type="entry name" value="G-type lectin S-receptor-like serine/threonine-protein kinase"/>
    <property type="match status" value="1"/>
</dbReference>
<dbReference type="InterPro" id="IPR036426">
    <property type="entry name" value="Bulb-type_lectin_dom_sf"/>
</dbReference>
<dbReference type="Pfam" id="PF01453">
    <property type="entry name" value="B_lectin"/>
    <property type="match status" value="1"/>
</dbReference>
<evidence type="ECO:0000256" key="6">
    <source>
        <dbReference type="ARBA" id="ARBA00022777"/>
    </source>
</evidence>
<evidence type="ECO:0000256" key="5">
    <source>
        <dbReference type="ARBA" id="ARBA00022741"/>
    </source>
</evidence>
<feature type="domain" description="Apple" evidence="15">
    <location>
        <begin position="338"/>
        <end position="420"/>
    </location>
</feature>
<keyword evidence="2" id="KW-0723">Serine/threonine-protein kinase</keyword>
<dbReference type="PROSITE" id="PS50011">
    <property type="entry name" value="PROTEIN_KINASE_DOM"/>
    <property type="match status" value="1"/>
</dbReference>
<keyword evidence="5" id="KW-0547">Nucleotide-binding</keyword>
<evidence type="ECO:0000256" key="12">
    <source>
        <dbReference type="SAM" id="SignalP"/>
    </source>
</evidence>
<dbReference type="FunFam" id="3.30.200.20:FF:000195">
    <property type="entry name" value="G-type lectin S-receptor-like serine/threonine-protein kinase"/>
    <property type="match status" value="1"/>
</dbReference>
<dbReference type="Pfam" id="PF00954">
    <property type="entry name" value="S_locus_glycop"/>
    <property type="match status" value="1"/>
</dbReference>
<evidence type="ECO:0000256" key="11">
    <source>
        <dbReference type="ARBA" id="ARBA00048679"/>
    </source>
</evidence>
<dbReference type="FunFam" id="1.10.510.10:FF:001019">
    <property type="entry name" value="G-type lectin S-receptor-like serine/threonine-protein kinase B120"/>
    <property type="match status" value="1"/>
</dbReference>
<dbReference type="InterPro" id="IPR000719">
    <property type="entry name" value="Prot_kinase_dom"/>
</dbReference>
<evidence type="ECO:0000256" key="7">
    <source>
        <dbReference type="ARBA" id="ARBA00022840"/>
    </source>
</evidence>
<proteinExistence type="predicted"/>
<dbReference type="EMBL" id="JBFOLJ010000001">
    <property type="protein sequence ID" value="KAL2555425.1"/>
    <property type="molecule type" value="Genomic_DNA"/>
</dbReference>
<dbReference type="InterPro" id="IPR003609">
    <property type="entry name" value="Pan_app"/>
</dbReference>
<dbReference type="Proteomes" id="UP001604277">
    <property type="component" value="Unassembled WGS sequence"/>
</dbReference>
<dbReference type="Pfam" id="PF08276">
    <property type="entry name" value="PAN_2"/>
    <property type="match status" value="1"/>
</dbReference>
<evidence type="ECO:0000313" key="16">
    <source>
        <dbReference type="EMBL" id="KAL2555425.1"/>
    </source>
</evidence>
<comment type="catalytic activity">
    <reaction evidence="11">
        <text>L-seryl-[protein] + ATP = O-phospho-L-seryl-[protein] + ADP + H(+)</text>
        <dbReference type="Rhea" id="RHEA:17989"/>
        <dbReference type="Rhea" id="RHEA-COMP:9863"/>
        <dbReference type="Rhea" id="RHEA-COMP:11604"/>
        <dbReference type="ChEBI" id="CHEBI:15378"/>
        <dbReference type="ChEBI" id="CHEBI:29999"/>
        <dbReference type="ChEBI" id="CHEBI:30616"/>
        <dbReference type="ChEBI" id="CHEBI:83421"/>
        <dbReference type="ChEBI" id="CHEBI:456216"/>
        <dbReference type="EC" id="2.7.11.1"/>
    </reaction>
</comment>
<dbReference type="Gene3D" id="3.30.200.20">
    <property type="entry name" value="Phosphorylase Kinase, domain 1"/>
    <property type="match status" value="1"/>
</dbReference>
<dbReference type="CDD" id="cd00028">
    <property type="entry name" value="B_lectin"/>
    <property type="match status" value="1"/>
</dbReference>
<evidence type="ECO:0000256" key="1">
    <source>
        <dbReference type="ARBA" id="ARBA00012513"/>
    </source>
</evidence>